<organism evidence="2 3">
    <name type="scientific">Linum trigynum</name>
    <dbReference type="NCBI Taxonomy" id="586398"/>
    <lineage>
        <taxon>Eukaryota</taxon>
        <taxon>Viridiplantae</taxon>
        <taxon>Streptophyta</taxon>
        <taxon>Embryophyta</taxon>
        <taxon>Tracheophyta</taxon>
        <taxon>Spermatophyta</taxon>
        <taxon>Magnoliopsida</taxon>
        <taxon>eudicotyledons</taxon>
        <taxon>Gunneridae</taxon>
        <taxon>Pentapetalae</taxon>
        <taxon>rosids</taxon>
        <taxon>fabids</taxon>
        <taxon>Malpighiales</taxon>
        <taxon>Linaceae</taxon>
        <taxon>Linum</taxon>
    </lineage>
</organism>
<evidence type="ECO:0000313" key="3">
    <source>
        <dbReference type="Proteomes" id="UP001497516"/>
    </source>
</evidence>
<protein>
    <submittedName>
        <fullName evidence="2">Uncharacterized protein</fullName>
    </submittedName>
</protein>
<proteinExistence type="predicted"/>
<name>A0AAV2CR50_9ROSI</name>
<feature type="region of interest" description="Disordered" evidence="1">
    <location>
        <begin position="1"/>
        <end position="90"/>
    </location>
</feature>
<sequence length="90" mass="8997">MVTLAMSPSGRPPDDSTSTPMVMTISEPPANPVAANSAPMAVDNSSSKGEQTTPNGNSLQQPPISYAKAVAGADQQGPPNSTGLDSGGRT</sequence>
<accession>A0AAV2CR50</accession>
<dbReference type="EMBL" id="OZ034814">
    <property type="protein sequence ID" value="CAL1358714.1"/>
    <property type="molecule type" value="Genomic_DNA"/>
</dbReference>
<gene>
    <name evidence="2" type="ORF">LTRI10_LOCUS6247</name>
</gene>
<keyword evidence="3" id="KW-1185">Reference proteome</keyword>
<feature type="compositionally biased region" description="Low complexity" evidence="1">
    <location>
        <begin position="32"/>
        <end position="42"/>
    </location>
</feature>
<evidence type="ECO:0000256" key="1">
    <source>
        <dbReference type="SAM" id="MobiDB-lite"/>
    </source>
</evidence>
<dbReference type="AlphaFoldDB" id="A0AAV2CR50"/>
<dbReference type="Proteomes" id="UP001497516">
    <property type="component" value="Chromosome 10"/>
</dbReference>
<reference evidence="2 3" key="1">
    <citation type="submission" date="2024-04" db="EMBL/GenBank/DDBJ databases">
        <authorList>
            <person name="Fracassetti M."/>
        </authorList>
    </citation>
    <scope>NUCLEOTIDE SEQUENCE [LARGE SCALE GENOMIC DNA]</scope>
</reference>
<feature type="compositionally biased region" description="Polar residues" evidence="1">
    <location>
        <begin position="43"/>
        <end position="63"/>
    </location>
</feature>
<evidence type="ECO:0000313" key="2">
    <source>
        <dbReference type="EMBL" id="CAL1358714.1"/>
    </source>
</evidence>